<proteinExistence type="predicted"/>
<dbReference type="InterPro" id="IPR029787">
    <property type="entry name" value="Nucleotide_cyclase"/>
</dbReference>
<gene>
    <name evidence="4" type="ORF">SADO_16108</name>
</gene>
<dbReference type="InterPro" id="IPR043128">
    <property type="entry name" value="Rev_trsase/Diguanyl_cyclase"/>
</dbReference>
<evidence type="ECO:0008006" key="6">
    <source>
        <dbReference type="Google" id="ProtNLM"/>
    </source>
</evidence>
<feature type="domain" description="EAL" evidence="2">
    <location>
        <begin position="465"/>
        <end position="719"/>
    </location>
</feature>
<evidence type="ECO:0000313" key="4">
    <source>
        <dbReference type="EMBL" id="MES1930783.1"/>
    </source>
</evidence>
<dbReference type="PROSITE" id="PS50112">
    <property type="entry name" value="PAS"/>
    <property type="match status" value="1"/>
</dbReference>
<dbReference type="InterPro" id="IPR003018">
    <property type="entry name" value="GAF"/>
</dbReference>
<feature type="domain" description="GGDEF" evidence="3">
    <location>
        <begin position="323"/>
        <end position="456"/>
    </location>
</feature>
<dbReference type="InterPro" id="IPR000014">
    <property type="entry name" value="PAS"/>
</dbReference>
<dbReference type="NCBIfam" id="TIGR00229">
    <property type="entry name" value="sensory_box"/>
    <property type="match status" value="1"/>
</dbReference>
<keyword evidence="5" id="KW-1185">Reference proteome</keyword>
<dbReference type="SMART" id="SM00267">
    <property type="entry name" value="GGDEF"/>
    <property type="match status" value="1"/>
</dbReference>
<dbReference type="SMART" id="SM00052">
    <property type="entry name" value="EAL"/>
    <property type="match status" value="1"/>
</dbReference>
<evidence type="ECO:0000259" key="2">
    <source>
        <dbReference type="PROSITE" id="PS50883"/>
    </source>
</evidence>
<evidence type="ECO:0000259" key="1">
    <source>
        <dbReference type="PROSITE" id="PS50112"/>
    </source>
</evidence>
<sequence>MVFAIDRESMRFVYANDGACELIGCDRHQLMTMSPHELLLTDAETLASQYDEVIEAGGITTESRSRTYDGRETIVELHRQAQLVDGRWMIVSVVNDIIKRKRAEFTRDRMSRMYASLGATNEAILRATTPDDLYEQVCEAALTGGGMLIACIMRVTADASRLTVTATAGVNGAVARDLTVPLDPSHPEGRGLVAQCFRECRQQICDDYMQDPRVAPWRNVGAKMGIRSAAAVPIVKAGETIGVMLLAADHPRAFDEEGVGLLNRMVDNVVFALENLEHEAQRKAGEKHIEFLATHDSLTHLPNRTLFNQSLSMAIESARRYRRSFALLFIDLDRFKTINDSLGHEAGDQLLIQIAERLSLAVRASDMVARIGGDEFVILVNDIQQPEDAAKLARTILSKILEPVELQGQEYRITTSIGIAIYPDDALDASSLLKHADMAMYRAKEEGKNTFEFYSAQLESRSLKRIKLENHLRQALEHDEFELAYQAKISLENEQIIGVEALLRWHSAELGEVTPTQFLPLAEEIGLIIPIGRWVLQTACEQNMAWQRQGIPPLRMAVNLSPMQFADHQLVSHLESVLERTGMPASLLELEITETAVMHDVGRALELLAQIKRLGVYISIDDFGTGYSSLTQLRDLPVDSLKIDRSFVRDLSSNITDQSIARAIITMGKNLSLNVIAEGVETAEQQSFLREQHCDDMQGYYFSRPGSHTAFADLVRSHRVRKAL</sequence>
<dbReference type="PIRSF" id="PIRSF005925">
    <property type="entry name" value="Dos"/>
    <property type="match status" value="1"/>
</dbReference>
<dbReference type="CDD" id="cd01948">
    <property type="entry name" value="EAL"/>
    <property type="match status" value="1"/>
</dbReference>
<dbReference type="InterPro" id="IPR012226">
    <property type="entry name" value="Diguanyl_cyclase/Pdiesterase"/>
</dbReference>
<dbReference type="PROSITE" id="PS50883">
    <property type="entry name" value="EAL"/>
    <property type="match status" value="1"/>
</dbReference>
<dbReference type="InterPro" id="IPR000160">
    <property type="entry name" value="GGDEF_dom"/>
</dbReference>
<dbReference type="NCBIfam" id="TIGR00254">
    <property type="entry name" value="GGDEF"/>
    <property type="match status" value="1"/>
</dbReference>
<dbReference type="InterPro" id="IPR035919">
    <property type="entry name" value="EAL_sf"/>
</dbReference>
<dbReference type="Gene3D" id="3.30.450.20">
    <property type="entry name" value="PAS domain"/>
    <property type="match status" value="1"/>
</dbReference>
<dbReference type="PANTHER" id="PTHR44757">
    <property type="entry name" value="DIGUANYLATE CYCLASE DGCP"/>
    <property type="match status" value="1"/>
</dbReference>
<comment type="caution">
    <text evidence="4">The sequence shown here is derived from an EMBL/GenBank/DDBJ whole genome shotgun (WGS) entry which is preliminary data.</text>
</comment>
<dbReference type="SUPFAM" id="SSF55781">
    <property type="entry name" value="GAF domain-like"/>
    <property type="match status" value="1"/>
</dbReference>
<dbReference type="SUPFAM" id="SSF55073">
    <property type="entry name" value="Nucleotide cyclase"/>
    <property type="match status" value="1"/>
</dbReference>
<dbReference type="Gene3D" id="3.20.20.450">
    <property type="entry name" value="EAL domain"/>
    <property type="match status" value="1"/>
</dbReference>
<dbReference type="Pfam" id="PF13185">
    <property type="entry name" value="GAF_2"/>
    <property type="match status" value="1"/>
</dbReference>
<dbReference type="CDD" id="cd01949">
    <property type="entry name" value="GGDEF"/>
    <property type="match status" value="1"/>
</dbReference>
<accession>A0ABV2B4I1</accession>
<dbReference type="SUPFAM" id="SSF141868">
    <property type="entry name" value="EAL domain-like"/>
    <property type="match status" value="1"/>
</dbReference>
<dbReference type="Proteomes" id="UP001460888">
    <property type="component" value="Unassembled WGS sequence"/>
</dbReference>
<dbReference type="InterPro" id="IPR013656">
    <property type="entry name" value="PAS_4"/>
</dbReference>
<organism evidence="4 5">
    <name type="scientific">Salinisphaera dokdonensis CL-ES53</name>
    <dbReference type="NCBI Taxonomy" id="1304272"/>
    <lineage>
        <taxon>Bacteria</taxon>
        <taxon>Pseudomonadati</taxon>
        <taxon>Pseudomonadota</taxon>
        <taxon>Gammaproteobacteria</taxon>
        <taxon>Salinisphaerales</taxon>
        <taxon>Salinisphaeraceae</taxon>
        <taxon>Salinisphaera</taxon>
    </lineage>
</organism>
<dbReference type="InterPro" id="IPR035965">
    <property type="entry name" value="PAS-like_dom_sf"/>
</dbReference>
<dbReference type="PANTHER" id="PTHR44757:SF2">
    <property type="entry name" value="BIOFILM ARCHITECTURE MAINTENANCE PROTEIN MBAA"/>
    <property type="match status" value="1"/>
</dbReference>
<dbReference type="SMART" id="SM00065">
    <property type="entry name" value="GAF"/>
    <property type="match status" value="1"/>
</dbReference>
<dbReference type="EMBL" id="APND01000006">
    <property type="protein sequence ID" value="MES1930783.1"/>
    <property type="molecule type" value="Genomic_DNA"/>
</dbReference>
<reference evidence="4 5" key="1">
    <citation type="submission" date="2013-03" db="EMBL/GenBank/DDBJ databases">
        <title>Salinisphaera dokdonensis CL-ES53 Genome Sequencing.</title>
        <authorList>
            <person name="Li C."/>
            <person name="Lai Q."/>
            <person name="Shao Z."/>
        </authorList>
    </citation>
    <scope>NUCLEOTIDE SEQUENCE [LARGE SCALE GENOMIC DNA]</scope>
    <source>
        <strain evidence="4 5">CL-ES53</strain>
    </source>
</reference>
<dbReference type="Pfam" id="PF08448">
    <property type="entry name" value="PAS_4"/>
    <property type="match status" value="1"/>
</dbReference>
<dbReference type="Gene3D" id="3.30.450.40">
    <property type="match status" value="1"/>
</dbReference>
<dbReference type="PROSITE" id="PS50887">
    <property type="entry name" value="GGDEF"/>
    <property type="match status" value="1"/>
</dbReference>
<dbReference type="SUPFAM" id="SSF55785">
    <property type="entry name" value="PYP-like sensor domain (PAS domain)"/>
    <property type="match status" value="1"/>
</dbReference>
<dbReference type="Pfam" id="PF00990">
    <property type="entry name" value="GGDEF"/>
    <property type="match status" value="1"/>
</dbReference>
<evidence type="ECO:0000259" key="3">
    <source>
        <dbReference type="PROSITE" id="PS50887"/>
    </source>
</evidence>
<feature type="domain" description="PAS" evidence="1">
    <location>
        <begin position="1"/>
        <end position="57"/>
    </location>
</feature>
<dbReference type="CDD" id="cd00130">
    <property type="entry name" value="PAS"/>
    <property type="match status" value="1"/>
</dbReference>
<dbReference type="Pfam" id="PF00563">
    <property type="entry name" value="EAL"/>
    <property type="match status" value="1"/>
</dbReference>
<name>A0ABV2B4I1_9GAMM</name>
<protein>
    <recommendedName>
        <fullName evidence="6">Diguanylate cyclase</fullName>
    </recommendedName>
</protein>
<evidence type="ECO:0000313" key="5">
    <source>
        <dbReference type="Proteomes" id="UP001460888"/>
    </source>
</evidence>
<dbReference type="InterPro" id="IPR052155">
    <property type="entry name" value="Biofilm_reg_signaling"/>
</dbReference>
<dbReference type="Gene3D" id="3.30.70.270">
    <property type="match status" value="1"/>
</dbReference>
<dbReference type="InterPro" id="IPR029016">
    <property type="entry name" value="GAF-like_dom_sf"/>
</dbReference>
<dbReference type="InterPro" id="IPR001633">
    <property type="entry name" value="EAL_dom"/>
</dbReference>